<accession>A0ABN6ESQ6</accession>
<reference evidence="1" key="1">
    <citation type="journal article" date="2022" name="Arch. Microbiol.">
        <title>Pseudodesulfovibrio sediminis sp. nov., a mesophilic and neutrophilic sulfate-reducing bacterium isolated from sediment of a brackish lake.</title>
        <authorList>
            <person name="Takahashi A."/>
            <person name="Kojima H."/>
            <person name="Watanabe M."/>
            <person name="Fukui M."/>
        </authorList>
    </citation>
    <scope>NUCLEOTIDE SEQUENCE</scope>
    <source>
        <strain evidence="1">SF6</strain>
    </source>
</reference>
<evidence type="ECO:0000313" key="1">
    <source>
        <dbReference type="EMBL" id="BCS88161.1"/>
    </source>
</evidence>
<protein>
    <recommendedName>
        <fullName evidence="3">Restriction endonuclease type IV Mrr domain-containing protein</fullName>
    </recommendedName>
</protein>
<gene>
    <name evidence="1" type="ORF">PSDVSF_14030</name>
</gene>
<proteinExistence type="predicted"/>
<organism evidence="1 2">
    <name type="scientific">Pseudodesulfovibrio sediminis</name>
    <dbReference type="NCBI Taxonomy" id="2810563"/>
    <lineage>
        <taxon>Bacteria</taxon>
        <taxon>Pseudomonadati</taxon>
        <taxon>Thermodesulfobacteriota</taxon>
        <taxon>Desulfovibrionia</taxon>
        <taxon>Desulfovibrionales</taxon>
        <taxon>Desulfovibrionaceae</taxon>
    </lineage>
</organism>
<dbReference type="EMBL" id="AP024485">
    <property type="protein sequence ID" value="BCS88161.1"/>
    <property type="molecule type" value="Genomic_DNA"/>
</dbReference>
<name>A0ABN6ESQ6_9BACT</name>
<dbReference type="Proteomes" id="UP001053296">
    <property type="component" value="Chromosome"/>
</dbReference>
<evidence type="ECO:0000313" key="2">
    <source>
        <dbReference type="Proteomes" id="UP001053296"/>
    </source>
</evidence>
<keyword evidence="2" id="KW-1185">Reference proteome</keyword>
<evidence type="ECO:0008006" key="3">
    <source>
        <dbReference type="Google" id="ProtNLM"/>
    </source>
</evidence>
<sequence length="299" mass="33423">MAMVWELIVLDAALQIANVDYEPEGENGGGPDFRLQFYDEKWVWIEATFRRVEVNGYIDRFSKHPIRRKLWKKEDQAKKAGIEGPLVVCLGTDRCRQYGHMHGPGEVTKEEAALSFLDGADYVSAALIAPSFSTFEVFSGLKRSTTPQLIEHPESNNPLSEQLKNYIVKMDFNRWPLSTDSSPNRSPVGGLIPPKGAPISLPEIPDYLLPYEEVAWSGAVYSYQWNFEYLRIVSWRTGYALINGNEKLMEAASREECAQVASEVFCPSCGLVIGPAGVEENPDSGVPSDLSKWTIISPK</sequence>